<proteinExistence type="predicted"/>
<organism evidence="1">
    <name type="scientific">uncultured bacterium Contig90</name>
    <dbReference type="NCBI Taxonomy" id="1393628"/>
    <lineage>
        <taxon>Bacteria</taxon>
        <taxon>environmental samples</taxon>
    </lineage>
</organism>
<reference evidence="1" key="1">
    <citation type="journal article" date="2013" name="PLoS ONE">
        <title>Metagenomic insights into the carbohydrate-active enzymes carried by the microorganisms adhering to solid digesta in the rumen of cows.</title>
        <authorList>
            <person name="Wang L."/>
            <person name="Hatem A."/>
            <person name="Catalyurek U.V."/>
            <person name="Morrison M."/>
            <person name="Yu Z."/>
        </authorList>
    </citation>
    <scope>NUCLEOTIDE SEQUENCE</scope>
</reference>
<name>W0FP48_9BACT</name>
<protein>
    <submittedName>
        <fullName evidence="1">Uncharacterized protein</fullName>
    </submittedName>
</protein>
<sequence length="271" mass="30882">MYKLLLVSDQEEVLNAFAAINNWELLGFKQPHIRHDFEGAKDSLAKHHADGISIAVDPEEEEKILAYLQEYFPNVSIFEAGRTEQEILRYLSELKILLNRINADYYNGGYQKSDNILQLCRHEFFRKVVNGKVMSSEDLHRNMRLLRSRMDADRPCLVIEIEQSAPNDKLEGRWHYGQDQLENALRTSFSKDLNGIHILPTIHPDGRILVLACPLHGVDTDMTVDTMTAMLTTHTADSIAHMKEFHGLDLHITGIRVYPALTALCGNTDEA</sequence>
<accession>W0FP48</accession>
<dbReference type="AlphaFoldDB" id="W0FP48"/>
<evidence type="ECO:0000313" key="1">
    <source>
        <dbReference type="EMBL" id="AHF25249.1"/>
    </source>
</evidence>
<dbReference type="EMBL" id="KC246825">
    <property type="protein sequence ID" value="AHF25249.1"/>
    <property type="molecule type" value="Genomic_DNA"/>
</dbReference>